<gene>
    <name evidence="6" type="primary">LOC112462981</name>
</gene>
<protein>
    <submittedName>
        <fullName evidence="6">Uncharacterized protein LOC112462981 isoform X1</fullName>
    </submittedName>
</protein>
<organism evidence="5 6">
    <name type="scientific">Temnothorax curvispinosus</name>
    <dbReference type="NCBI Taxonomy" id="300111"/>
    <lineage>
        <taxon>Eukaryota</taxon>
        <taxon>Metazoa</taxon>
        <taxon>Ecdysozoa</taxon>
        <taxon>Arthropoda</taxon>
        <taxon>Hexapoda</taxon>
        <taxon>Insecta</taxon>
        <taxon>Pterygota</taxon>
        <taxon>Neoptera</taxon>
        <taxon>Endopterygota</taxon>
        <taxon>Hymenoptera</taxon>
        <taxon>Apocrita</taxon>
        <taxon>Aculeata</taxon>
        <taxon>Formicoidea</taxon>
        <taxon>Formicidae</taxon>
        <taxon>Myrmicinae</taxon>
        <taxon>Temnothorax</taxon>
    </lineage>
</organism>
<dbReference type="InterPro" id="IPR036034">
    <property type="entry name" value="PDZ_sf"/>
</dbReference>
<dbReference type="CDD" id="cd00136">
    <property type="entry name" value="PDZ_canonical"/>
    <property type="match status" value="1"/>
</dbReference>
<dbReference type="SUPFAM" id="SSF50156">
    <property type="entry name" value="PDZ domain-like"/>
    <property type="match status" value="2"/>
</dbReference>
<evidence type="ECO:0000259" key="4">
    <source>
        <dbReference type="PROSITE" id="PS50106"/>
    </source>
</evidence>
<name>A0A6J1QQW0_9HYME</name>
<accession>A0A6J1QQW0</accession>
<dbReference type="Pfam" id="PF00595">
    <property type="entry name" value="PDZ"/>
    <property type="match status" value="2"/>
</dbReference>
<evidence type="ECO:0000313" key="6">
    <source>
        <dbReference type="RefSeq" id="XP_024884857.1"/>
    </source>
</evidence>
<dbReference type="InterPro" id="IPR050614">
    <property type="entry name" value="Synaptic_Scaffolding_LAP-MAGUK"/>
</dbReference>
<evidence type="ECO:0000256" key="2">
    <source>
        <dbReference type="ARBA" id="ARBA00023136"/>
    </source>
</evidence>
<feature type="compositionally biased region" description="Basic residues" evidence="3">
    <location>
        <begin position="1"/>
        <end position="13"/>
    </location>
</feature>
<dbReference type="GO" id="GO:0098609">
    <property type="term" value="P:cell-cell adhesion"/>
    <property type="evidence" value="ECO:0007669"/>
    <property type="project" value="TreeGrafter"/>
</dbReference>
<evidence type="ECO:0000256" key="1">
    <source>
        <dbReference type="ARBA" id="ARBA00004370"/>
    </source>
</evidence>
<dbReference type="GO" id="GO:0016323">
    <property type="term" value="C:basolateral plasma membrane"/>
    <property type="evidence" value="ECO:0007669"/>
    <property type="project" value="TreeGrafter"/>
</dbReference>
<dbReference type="RefSeq" id="XP_024884857.1">
    <property type="nucleotide sequence ID" value="XM_025029089.1"/>
</dbReference>
<feature type="compositionally biased region" description="Basic and acidic residues" evidence="3">
    <location>
        <begin position="162"/>
        <end position="174"/>
    </location>
</feature>
<feature type="region of interest" description="Disordered" evidence="3">
    <location>
        <begin position="376"/>
        <end position="402"/>
    </location>
</feature>
<keyword evidence="2" id="KW-0472">Membrane</keyword>
<feature type="compositionally biased region" description="Basic residues" evidence="3">
    <location>
        <begin position="150"/>
        <end position="161"/>
    </location>
</feature>
<dbReference type="Proteomes" id="UP000504618">
    <property type="component" value="Unplaced"/>
</dbReference>
<dbReference type="AlphaFoldDB" id="A0A6J1QQW0"/>
<keyword evidence="5" id="KW-1185">Reference proteome</keyword>
<dbReference type="PROSITE" id="PS50106">
    <property type="entry name" value="PDZ"/>
    <property type="match status" value="2"/>
</dbReference>
<reference evidence="6" key="1">
    <citation type="submission" date="2025-08" db="UniProtKB">
        <authorList>
            <consortium name="RefSeq"/>
        </authorList>
    </citation>
    <scope>IDENTIFICATION</scope>
    <source>
        <tissue evidence="6">Whole body</tissue>
    </source>
</reference>
<dbReference type="GeneID" id="112462981"/>
<dbReference type="Gene3D" id="2.30.42.10">
    <property type="match status" value="2"/>
</dbReference>
<proteinExistence type="predicted"/>
<dbReference type="SMART" id="SM00228">
    <property type="entry name" value="PDZ"/>
    <property type="match status" value="2"/>
</dbReference>
<feature type="compositionally biased region" description="Basic and acidic residues" evidence="3">
    <location>
        <begin position="83"/>
        <end position="95"/>
    </location>
</feature>
<feature type="region of interest" description="Disordered" evidence="3">
    <location>
        <begin position="76"/>
        <end position="95"/>
    </location>
</feature>
<dbReference type="PANTHER" id="PTHR23119:SF51">
    <property type="entry name" value="DISKS LARGE 1 TUMOR SUPPRESSOR PROTEIN"/>
    <property type="match status" value="1"/>
</dbReference>
<feature type="region of interest" description="Disordered" evidence="3">
    <location>
        <begin position="137"/>
        <end position="182"/>
    </location>
</feature>
<feature type="compositionally biased region" description="Basic and acidic residues" evidence="3">
    <location>
        <begin position="294"/>
        <end position="306"/>
    </location>
</feature>
<sequence length="981" mass="107796">MEISRRSRRHRNGASRSIEGGPWRVSRERSGVPGRDGNHDGARAHILTMRLFKRYTADTSPQLVSAVPISQDVAAANNAESNTSERSEKKLKADDRLEGILPVKEDTDTPKEPTDPSILTRKGISTWGRKMGRRWDQMKRSDSSELLSVPRRRRRWSPHRKSGYDEISSEKENGNSELPKPKRIPRVESLRNLFRTGGDHSLNGKSSTRSATIQEEDAVVNVSHCPMGKTLSEGAIKKLPFRGICAENFDDREVTEINREMFRQKKLQLSRSIQDLQEQQRLLDYILKNHESLKPRQGDASARETLENVGTSASPKSSGETKSETPTRTPDHHQSAGNATVNEAKGNSCPQGLSAGSLTGLEDLLSNLRIGCDESGYDSDSTRAGADSPDSEKSAVPPLLKPRSFSITSDDYRGIDLSLLEGLQKKHASTVTESRSSETCDSKIEKVNAADAAVDVAANNSSFNESTATQSTVLMSEEDDTDSCDEDTFADFPEYRPDLTKVYSKTEADLLPKSREALTKAATATSVLLGEDLTKLHVTDRNDLGVTPQCDDADARGTDDVKIKVDSDKRKLCVTPESHVNVSQMAKFQNLLKDKKSKNRKCSSPSVLHLLDHAASPCKDTPPANKIHSLSDAITHPLRYYSPKRSRSTLELDTLDVPRNAAKKVSSVPIASIIKPVTAANKILVRRELKTMKLTVSHAAGLGISVERCEAARPFYVIAKMDPNGEAAKSRQFRIGDEIVRVCGRRIRGMSMAEARNALRSCVGTVELQIAREPIPSFGEEIGDTWGNALTRTRSDPDAWISKNKRLELSVPSDDTLSSTNARIHRAVDDATVSFQKMTGMKKFQVVRKRSAEAPPVRRGSSLSIDLLTIILEKGAPKKLGFSIVGGVDSNKGRMGIFVKDIMLGGQAAEEGTLRVGDEILAINGSSLDGLTHAKALQMFKSAKAGNLILHVARRDPTHKRYVTQSKSYDCLDKLTKSTDE</sequence>
<feature type="region of interest" description="Disordered" evidence="3">
    <location>
        <begin position="1"/>
        <end position="41"/>
    </location>
</feature>
<dbReference type="GO" id="GO:0019901">
    <property type="term" value="F:protein kinase binding"/>
    <property type="evidence" value="ECO:0007669"/>
    <property type="project" value="TreeGrafter"/>
</dbReference>
<feature type="domain" description="PDZ" evidence="4">
    <location>
        <begin position="691"/>
        <end position="774"/>
    </location>
</feature>
<dbReference type="GO" id="GO:0045197">
    <property type="term" value="P:establishment or maintenance of epithelial cell apical/basal polarity"/>
    <property type="evidence" value="ECO:0007669"/>
    <property type="project" value="TreeGrafter"/>
</dbReference>
<dbReference type="GO" id="GO:0030054">
    <property type="term" value="C:cell junction"/>
    <property type="evidence" value="ECO:0007669"/>
    <property type="project" value="TreeGrafter"/>
</dbReference>
<dbReference type="GO" id="GO:0043113">
    <property type="term" value="P:receptor clustering"/>
    <property type="evidence" value="ECO:0007669"/>
    <property type="project" value="TreeGrafter"/>
</dbReference>
<evidence type="ECO:0000256" key="3">
    <source>
        <dbReference type="SAM" id="MobiDB-lite"/>
    </source>
</evidence>
<feature type="region of interest" description="Disordered" evidence="3">
    <location>
        <begin position="294"/>
        <end position="348"/>
    </location>
</feature>
<comment type="subcellular location">
    <subcellularLocation>
        <location evidence="1">Membrane</location>
    </subcellularLocation>
</comment>
<dbReference type="GO" id="GO:0097120">
    <property type="term" value="P:receptor localization to synapse"/>
    <property type="evidence" value="ECO:0007669"/>
    <property type="project" value="TreeGrafter"/>
</dbReference>
<feature type="domain" description="PDZ" evidence="4">
    <location>
        <begin position="869"/>
        <end position="943"/>
    </location>
</feature>
<dbReference type="InterPro" id="IPR001478">
    <property type="entry name" value="PDZ"/>
</dbReference>
<feature type="compositionally biased region" description="Basic and acidic residues" evidence="3">
    <location>
        <begin position="319"/>
        <end position="334"/>
    </location>
</feature>
<dbReference type="OrthoDB" id="6022711at2759"/>
<dbReference type="PANTHER" id="PTHR23119">
    <property type="entry name" value="DISCS LARGE"/>
    <property type="match status" value="1"/>
</dbReference>
<feature type="compositionally biased region" description="Basic and acidic residues" evidence="3">
    <location>
        <begin position="25"/>
        <end position="41"/>
    </location>
</feature>
<evidence type="ECO:0000313" key="5">
    <source>
        <dbReference type="Proteomes" id="UP000504618"/>
    </source>
</evidence>
<feature type="compositionally biased region" description="Polar residues" evidence="3">
    <location>
        <begin position="308"/>
        <end position="318"/>
    </location>
</feature>